<evidence type="ECO:0000256" key="7">
    <source>
        <dbReference type="SAM" id="MobiDB-lite"/>
    </source>
</evidence>
<comment type="subcellular location">
    <subcellularLocation>
        <location evidence="1">Fimbrium</location>
    </subcellularLocation>
</comment>
<dbReference type="AlphaFoldDB" id="A0A418XHR3"/>
<dbReference type="EMBL" id="QYUR01000002">
    <property type="protein sequence ID" value="RJG11981.1"/>
    <property type="molecule type" value="Genomic_DNA"/>
</dbReference>
<evidence type="ECO:0000256" key="2">
    <source>
        <dbReference type="ARBA" id="ARBA00008387"/>
    </source>
</evidence>
<feature type="chain" id="PRO_5019529007" evidence="8">
    <location>
        <begin position="24"/>
        <end position="1040"/>
    </location>
</feature>
<dbReference type="Proteomes" id="UP000284021">
    <property type="component" value="Unassembled WGS sequence"/>
</dbReference>
<dbReference type="Pfam" id="PF05567">
    <property type="entry name" value="T4P_PilY1"/>
    <property type="match status" value="1"/>
</dbReference>
<evidence type="ECO:0000259" key="9">
    <source>
        <dbReference type="PROSITE" id="PS50234"/>
    </source>
</evidence>
<dbReference type="InterPro" id="IPR008707">
    <property type="entry name" value="B-propeller_PilY1"/>
</dbReference>
<evidence type="ECO:0000313" key="11">
    <source>
        <dbReference type="Proteomes" id="UP000284021"/>
    </source>
</evidence>
<dbReference type="SUPFAM" id="SSF50998">
    <property type="entry name" value="Quinoprotein alcohol dehydrogenase-like"/>
    <property type="match status" value="1"/>
</dbReference>
<dbReference type="InterPro" id="IPR011047">
    <property type="entry name" value="Quinoprotein_ADH-like_sf"/>
</dbReference>
<evidence type="ECO:0000256" key="3">
    <source>
        <dbReference type="ARBA" id="ARBA00022558"/>
    </source>
</evidence>
<keyword evidence="11" id="KW-1185">Reference proteome</keyword>
<keyword evidence="3" id="KW-1029">Fimbrium biogenesis</keyword>
<dbReference type="InterPro" id="IPR002035">
    <property type="entry name" value="VWF_A"/>
</dbReference>
<comment type="caution">
    <text evidence="10">The sequence shown here is derived from an EMBL/GenBank/DDBJ whole genome shotgun (WGS) entry which is preliminary data.</text>
</comment>
<keyword evidence="8" id="KW-0732">Signal</keyword>
<evidence type="ECO:0000256" key="6">
    <source>
        <dbReference type="ARBA" id="ARBA00023263"/>
    </source>
</evidence>
<feature type="region of interest" description="Disordered" evidence="7">
    <location>
        <begin position="1009"/>
        <end position="1040"/>
    </location>
</feature>
<dbReference type="PROSITE" id="PS50234">
    <property type="entry name" value="VWFA"/>
    <property type="match status" value="1"/>
</dbReference>
<sequence length="1040" mass="108913">MKKSVYYSLFAALAFSSQSTVQAEDIDLFVGNPPGEGVAPNVLIVVDNTANWSQAFTAEMNALASVVAGLPEDKFRVGLMMFTETGKGNQGNDGGYVRAAIRPMSATNKPLYGSLITNFDVNDDKSNGGKAGKTMEEAYLYFSHGAPHAGNQKVKTDYLGNAAGTTESNAVYALRDNALLAKNGAAYTSPIVDGCAKNFVIYISNSAAQDNENDAKQASEALKVAGGSTTTIPLSPTGSQENMADEWARFMKKSSLGIATYTIEVVKATGGQGPGWSALLNSMARASSGKYFDVSSDPSTENISKALNAVFSEIQSHNSVFASVSLPVSVNTQGTYLNQVYIGMFRPDGQARPRWAGNLKQYKLGYDGGVLKLLDAGGTSAVNNGTGFITECARSFWTPTGTDTYWAFDPLGGCMKVPGADPSNSPDGNVVEKGAQAYKLRDAASVTGRTVLTCGLSSCPTGVLPIFNNDNVSAADVGASNDTEHEAIINYARGLDVLDEDRVPGSAAGDGVTLGEMRPTVHGDIVHSRPVAINYGGDAAGSRQVVVFYGGNDGLLHAVQGNREDQDSTAVGGKLPGQELWSFMPPEFHAKAKRLMTNAPKIDFPGISVAEGEPAPVAKDYGMDGPVTAYKQGSNAWIYATMRRGGRHVYAFDVSTPGSPSLLWRQGCSDTGCTTGFDEIGQTWSAPKVVKAAGSGAGATPMLIMGGGYDPCEDTDNGAANNNCTSANKGNRIYLLDAQTGTLKQSFDTERGVVADVVVVPDSAGLIKYAYAVDLGGNVYRISGGSANVPVGSTPPALVKTAEEGWTITKIASLGCSGGSSSCSANRKFMFAPSVVEDGSTYHLMLGSGDREKPLASHAAAGAVDNHFFMLKDMPTNGSWLTSENTRCGANWLCLASLTPIGSSNPSTTDLTGKKGWYLALQDAEQAVTSAVTVFDTVTFSTHQPTPPEGGQCTTLGTARVYNVKYTDASSQNGTTERYERIAGDGLPPSPVAGMVTLDDGSTVPFLIGGDPNSALEGGEPPSPAVASQPKSRVFWNIEQ</sequence>
<evidence type="ECO:0000313" key="10">
    <source>
        <dbReference type="EMBL" id="RJG11981.1"/>
    </source>
</evidence>
<feature type="signal peptide" evidence="8">
    <location>
        <begin position="1"/>
        <end position="23"/>
    </location>
</feature>
<keyword evidence="5" id="KW-0106">Calcium</keyword>
<name>A0A418XHR3_9PSED</name>
<accession>A0A418XHR3</accession>
<keyword evidence="6" id="KW-0281">Fimbrium</keyword>
<evidence type="ECO:0000256" key="8">
    <source>
        <dbReference type="SAM" id="SignalP"/>
    </source>
</evidence>
<organism evidence="10 11">
    <name type="scientific">Pseudomonas cavernicola</name>
    <dbReference type="NCBI Taxonomy" id="2320866"/>
    <lineage>
        <taxon>Bacteria</taxon>
        <taxon>Pseudomonadati</taxon>
        <taxon>Pseudomonadota</taxon>
        <taxon>Gammaproteobacteria</taxon>
        <taxon>Pseudomonadales</taxon>
        <taxon>Pseudomonadaceae</taxon>
        <taxon>Pseudomonas</taxon>
    </lineage>
</organism>
<evidence type="ECO:0000256" key="1">
    <source>
        <dbReference type="ARBA" id="ARBA00004561"/>
    </source>
</evidence>
<dbReference type="GO" id="GO:0046872">
    <property type="term" value="F:metal ion binding"/>
    <property type="evidence" value="ECO:0007669"/>
    <property type="project" value="UniProtKB-KW"/>
</dbReference>
<dbReference type="OrthoDB" id="7156875at2"/>
<evidence type="ECO:0000256" key="5">
    <source>
        <dbReference type="ARBA" id="ARBA00022837"/>
    </source>
</evidence>
<keyword evidence="4" id="KW-0479">Metal-binding</keyword>
<gene>
    <name evidence="10" type="ORF">D3879_01235</name>
</gene>
<reference evidence="10 11" key="1">
    <citation type="submission" date="2018-09" db="EMBL/GenBank/DDBJ databases">
        <authorList>
            <person name="Zhu H."/>
        </authorList>
    </citation>
    <scope>NUCLEOTIDE SEQUENCE [LARGE SCALE GENOMIC DNA]</scope>
    <source>
        <strain evidence="10 11">K1S02-6</strain>
    </source>
</reference>
<protein>
    <submittedName>
        <fullName evidence="10">Pilus assembly protein PilY</fullName>
    </submittedName>
</protein>
<evidence type="ECO:0000256" key="4">
    <source>
        <dbReference type="ARBA" id="ARBA00022723"/>
    </source>
</evidence>
<dbReference type="GO" id="GO:0009289">
    <property type="term" value="C:pilus"/>
    <property type="evidence" value="ECO:0007669"/>
    <property type="project" value="UniProtKB-SubCell"/>
</dbReference>
<feature type="domain" description="VWFA" evidence="9">
    <location>
        <begin position="41"/>
        <end position="314"/>
    </location>
</feature>
<proteinExistence type="inferred from homology"/>
<comment type="similarity">
    <text evidence="2">Belongs to the PilY1 family.</text>
</comment>